<dbReference type="RefSeq" id="XP_060298564.1">
    <property type="nucleotide sequence ID" value="XM_060445170.1"/>
</dbReference>
<evidence type="ECO:0000313" key="3">
    <source>
        <dbReference type="Proteomes" id="UP001172101"/>
    </source>
</evidence>
<dbReference type="EMBL" id="JAUIRO010000003">
    <property type="protein sequence ID" value="KAK0722640.1"/>
    <property type="molecule type" value="Genomic_DNA"/>
</dbReference>
<dbReference type="PANTHER" id="PTHR31649">
    <property type="entry name" value="AGAP009604-PA"/>
    <property type="match status" value="1"/>
</dbReference>
<dbReference type="InterPro" id="IPR006616">
    <property type="entry name" value="DM9_repeat"/>
</dbReference>
<dbReference type="Pfam" id="PF11901">
    <property type="entry name" value="DM9"/>
    <property type="match status" value="1"/>
</dbReference>
<dbReference type="AlphaFoldDB" id="A0AA40AV85"/>
<evidence type="ECO:0000256" key="1">
    <source>
        <dbReference type="SAM" id="SignalP"/>
    </source>
</evidence>
<keyword evidence="1" id="KW-0732">Signal</keyword>
<sequence length="359" mass="38262">MFSSLFACVARACASVVAGTKAVVDAVVCRPSRAVTCFIAGLPVISHAQTEFVSRAFARRRIRLDDLRDIEKASLLAQSHDDSPDNKSPLRFVGDDNSYCDSPTLSLSELDATDNQFVAVPLNPSCSSATVRCSPDGNGRLLVQRANSQTWDEIDASPFLRHDGCEPAHQTHLGLSTAELDAVLHHLYLADGPRHGCARARLHAADHAAVPAPTAFAAHAAPCTEPAGQPVYMASAVGFGKGGVHPCKVSPLLEATLCRVPWGGDEIPHFGEYDLLPFVPELMEFVDAAASEGEAAGTPPAGRQPVVGGYENGRWLYHAIAQVDSVWVPGKAGPQFPGAMVAYADRENMVSPCKILCWK</sequence>
<accession>A0AA40AV85</accession>
<feature type="chain" id="PRO_5041419754" evidence="1">
    <location>
        <begin position="20"/>
        <end position="359"/>
    </location>
</feature>
<reference evidence="2" key="1">
    <citation type="submission" date="2023-06" db="EMBL/GenBank/DDBJ databases">
        <title>Genome-scale phylogeny and comparative genomics of the fungal order Sordariales.</title>
        <authorList>
            <consortium name="Lawrence Berkeley National Laboratory"/>
            <person name="Hensen N."/>
            <person name="Bonometti L."/>
            <person name="Westerberg I."/>
            <person name="Brannstrom I.O."/>
            <person name="Guillou S."/>
            <person name="Cros-Aarteil S."/>
            <person name="Calhoun S."/>
            <person name="Haridas S."/>
            <person name="Kuo A."/>
            <person name="Mondo S."/>
            <person name="Pangilinan J."/>
            <person name="Riley R."/>
            <person name="LaButti K."/>
            <person name="Andreopoulos B."/>
            <person name="Lipzen A."/>
            <person name="Chen C."/>
            <person name="Yanf M."/>
            <person name="Daum C."/>
            <person name="Ng V."/>
            <person name="Clum A."/>
            <person name="Steindorff A."/>
            <person name="Ohm R."/>
            <person name="Martin F."/>
            <person name="Silar P."/>
            <person name="Natvig D."/>
            <person name="Lalanne C."/>
            <person name="Gautier V."/>
            <person name="Ament-velasquez S.L."/>
            <person name="Kruys A."/>
            <person name="Hutchinson M.I."/>
            <person name="Powell A.J."/>
            <person name="Barry K."/>
            <person name="Miller A.N."/>
            <person name="Grigoriev I.V."/>
            <person name="Debuchy R."/>
            <person name="Gladieux P."/>
            <person name="Thoren M.H."/>
            <person name="Johannesson H."/>
        </authorList>
    </citation>
    <scope>NUCLEOTIDE SEQUENCE</scope>
    <source>
        <strain evidence="2">SMH2392-1A</strain>
    </source>
</reference>
<gene>
    <name evidence="2" type="ORF">B0T26DRAFT_750013</name>
</gene>
<comment type="caution">
    <text evidence="2">The sequence shown here is derived from an EMBL/GenBank/DDBJ whole genome shotgun (WGS) entry which is preliminary data.</text>
</comment>
<name>A0AA40AV85_9PEZI</name>
<dbReference type="GeneID" id="85328440"/>
<feature type="signal peptide" evidence="1">
    <location>
        <begin position="1"/>
        <end position="19"/>
    </location>
</feature>
<dbReference type="Proteomes" id="UP001172101">
    <property type="component" value="Unassembled WGS sequence"/>
</dbReference>
<proteinExistence type="predicted"/>
<dbReference type="PANTHER" id="PTHR31649:SF1">
    <property type="entry name" value="FARNESOIC ACID O-METHYL TRANSFERASE DOMAIN-CONTAINING PROTEIN"/>
    <property type="match status" value="1"/>
</dbReference>
<keyword evidence="3" id="KW-1185">Reference proteome</keyword>
<protein>
    <submittedName>
        <fullName evidence="2">Uncharacterized protein</fullName>
    </submittedName>
</protein>
<organism evidence="2 3">
    <name type="scientific">Lasiosphaeria miniovina</name>
    <dbReference type="NCBI Taxonomy" id="1954250"/>
    <lineage>
        <taxon>Eukaryota</taxon>
        <taxon>Fungi</taxon>
        <taxon>Dikarya</taxon>
        <taxon>Ascomycota</taxon>
        <taxon>Pezizomycotina</taxon>
        <taxon>Sordariomycetes</taxon>
        <taxon>Sordariomycetidae</taxon>
        <taxon>Sordariales</taxon>
        <taxon>Lasiosphaeriaceae</taxon>
        <taxon>Lasiosphaeria</taxon>
    </lineage>
</organism>
<evidence type="ECO:0000313" key="2">
    <source>
        <dbReference type="EMBL" id="KAK0722640.1"/>
    </source>
</evidence>